<accession>A0A7W7CJ18</accession>
<evidence type="ECO:0000256" key="1">
    <source>
        <dbReference type="SAM" id="MobiDB-lite"/>
    </source>
</evidence>
<dbReference type="InterPro" id="IPR008613">
    <property type="entry name" value="Excalibur_Ca-bd_domain"/>
</dbReference>
<proteinExistence type="predicted"/>
<evidence type="ECO:0000313" key="3">
    <source>
        <dbReference type="EMBL" id="MBB4680359.1"/>
    </source>
</evidence>
<reference evidence="3 4" key="1">
    <citation type="submission" date="2020-08" db="EMBL/GenBank/DDBJ databases">
        <title>Sequencing the genomes of 1000 actinobacteria strains.</title>
        <authorList>
            <person name="Klenk H.-P."/>
        </authorList>
    </citation>
    <scope>NUCLEOTIDE SEQUENCE [LARGE SCALE GENOMIC DNA]</scope>
    <source>
        <strain evidence="3 4">DSM 44230</strain>
    </source>
</reference>
<protein>
    <recommendedName>
        <fullName evidence="2">Excalibur calcium-binding domain-containing protein</fullName>
    </recommendedName>
</protein>
<evidence type="ECO:0000313" key="4">
    <source>
        <dbReference type="Proteomes" id="UP000533598"/>
    </source>
</evidence>
<sequence>MLGLAIIGGLTGGRTETAPGTSVTVSAVAETPAGVIVPPGVIGKDPKEAKAELAALGFRDVRVESVDGRQVIVETNWRVVSVTSMGTSVATTTRLVLRVDKSQPSTTTEAPPPPPPPTTRSQEPPPAPEPTRQTKPAQVSYKNCDEVKSKGAAPLHRGEPGYGKHLDRDGDGVACEK</sequence>
<feature type="domain" description="Excalibur calcium-binding" evidence="2">
    <location>
        <begin position="140"/>
        <end position="176"/>
    </location>
</feature>
<feature type="compositionally biased region" description="Polar residues" evidence="1">
    <location>
        <begin position="131"/>
        <end position="141"/>
    </location>
</feature>
<dbReference type="AlphaFoldDB" id="A0A7W7CJ18"/>
<dbReference type="EMBL" id="JACHMH010000001">
    <property type="protein sequence ID" value="MBB4680359.1"/>
    <property type="molecule type" value="Genomic_DNA"/>
</dbReference>
<name>A0A7W7CJ18_9PSEU</name>
<comment type="caution">
    <text evidence="3">The sequence shown here is derived from an EMBL/GenBank/DDBJ whole genome shotgun (WGS) entry which is preliminary data.</text>
</comment>
<organism evidence="3 4">
    <name type="scientific">Crossiella cryophila</name>
    <dbReference type="NCBI Taxonomy" id="43355"/>
    <lineage>
        <taxon>Bacteria</taxon>
        <taxon>Bacillati</taxon>
        <taxon>Actinomycetota</taxon>
        <taxon>Actinomycetes</taxon>
        <taxon>Pseudonocardiales</taxon>
        <taxon>Pseudonocardiaceae</taxon>
        <taxon>Crossiella</taxon>
    </lineage>
</organism>
<dbReference type="SMART" id="SM00894">
    <property type="entry name" value="Excalibur"/>
    <property type="match status" value="1"/>
</dbReference>
<evidence type="ECO:0000259" key="2">
    <source>
        <dbReference type="SMART" id="SM00894"/>
    </source>
</evidence>
<keyword evidence="4" id="KW-1185">Reference proteome</keyword>
<dbReference type="RefSeq" id="WP_312988517.1">
    <property type="nucleotide sequence ID" value="NZ_BAAAUI010000005.1"/>
</dbReference>
<gene>
    <name evidence="3" type="ORF">HNR67_006477</name>
</gene>
<dbReference type="Proteomes" id="UP000533598">
    <property type="component" value="Unassembled WGS sequence"/>
</dbReference>
<dbReference type="Pfam" id="PF05901">
    <property type="entry name" value="Excalibur"/>
    <property type="match status" value="1"/>
</dbReference>
<feature type="compositionally biased region" description="Basic and acidic residues" evidence="1">
    <location>
        <begin position="156"/>
        <end position="177"/>
    </location>
</feature>
<feature type="compositionally biased region" description="Pro residues" evidence="1">
    <location>
        <begin position="110"/>
        <end position="129"/>
    </location>
</feature>
<feature type="region of interest" description="Disordered" evidence="1">
    <location>
        <begin position="93"/>
        <end position="177"/>
    </location>
</feature>